<dbReference type="EMBL" id="BA000032">
    <property type="protein sequence ID" value="BAC63054.1"/>
    <property type="molecule type" value="Genomic_DNA"/>
</dbReference>
<dbReference type="HOGENOM" id="CLU_2884760_0_0_6"/>
<evidence type="ECO:0000313" key="1">
    <source>
        <dbReference type="EMBL" id="BAC63054.1"/>
    </source>
</evidence>
<dbReference type="Proteomes" id="UP000002493">
    <property type="component" value="Chromosome 2"/>
</dbReference>
<dbReference type="AlphaFoldDB" id="Q87FG8"/>
<evidence type="ECO:0000313" key="2">
    <source>
        <dbReference type="Proteomes" id="UP000002493"/>
    </source>
</evidence>
<reference evidence="1 2" key="1">
    <citation type="journal article" date="2003" name="Lancet">
        <title>Genome sequence of Vibrio parahaemolyticus: a pathogenic mechanism distinct from that of V. cholerae.</title>
        <authorList>
            <person name="Makino K."/>
            <person name="Oshima K."/>
            <person name="Kurokawa K."/>
            <person name="Yokoyama K."/>
            <person name="Uda T."/>
            <person name="Tagomori K."/>
            <person name="Iijima Y."/>
            <person name="Najima M."/>
            <person name="Nakano M."/>
            <person name="Yamashita A."/>
            <person name="Kubota Y."/>
            <person name="Kimura S."/>
            <person name="Yasunaga T."/>
            <person name="Honda T."/>
            <person name="Shinagawa H."/>
            <person name="Hattori M."/>
            <person name="Iida T."/>
        </authorList>
    </citation>
    <scope>NUCLEOTIDE SEQUENCE [LARGE SCALE GENOMIC DNA]</scope>
    <source>
        <strain evidence="2">RIMD 2210633</strain>
    </source>
</reference>
<name>Q87FG8_VIBPA</name>
<protein>
    <submittedName>
        <fullName evidence="1">Uncharacterized protein</fullName>
    </submittedName>
</protein>
<sequence length="63" mass="7494">MDLIEVLIAIIVRTFRWLTTRRSDLRSHKSDTNERNLYAHVSLIFTWLACHCQISYVLKLAFN</sequence>
<gene>
    <name evidence="1" type="ordered locus">VPA1710</name>
</gene>
<accession>Q87FG8</accession>
<organism evidence="1 2">
    <name type="scientific">Vibrio parahaemolyticus serotype O3:K6 (strain RIMD 2210633)</name>
    <dbReference type="NCBI Taxonomy" id="223926"/>
    <lineage>
        <taxon>Bacteria</taxon>
        <taxon>Pseudomonadati</taxon>
        <taxon>Pseudomonadota</taxon>
        <taxon>Gammaproteobacteria</taxon>
        <taxon>Vibrionales</taxon>
        <taxon>Vibrionaceae</taxon>
        <taxon>Vibrio</taxon>
    </lineage>
</organism>
<proteinExistence type="predicted"/>
<dbReference type="KEGG" id="vpa:VPA1710"/>